<comment type="caution">
    <text evidence="1">The sequence shown here is derived from an EMBL/GenBank/DDBJ whole genome shotgun (WGS) entry which is preliminary data.</text>
</comment>
<protein>
    <submittedName>
        <fullName evidence="1">Alpha-ketoglutarate catabolism dioxygenase</fullName>
    </submittedName>
</protein>
<dbReference type="Proteomes" id="UP000814033">
    <property type="component" value="Unassembled WGS sequence"/>
</dbReference>
<reference evidence="1" key="1">
    <citation type="submission" date="2021-02" db="EMBL/GenBank/DDBJ databases">
        <authorList>
            <consortium name="DOE Joint Genome Institute"/>
            <person name="Ahrendt S."/>
            <person name="Looney B.P."/>
            <person name="Miyauchi S."/>
            <person name="Morin E."/>
            <person name="Drula E."/>
            <person name="Courty P.E."/>
            <person name="Chicoki N."/>
            <person name="Fauchery L."/>
            <person name="Kohler A."/>
            <person name="Kuo A."/>
            <person name="Labutti K."/>
            <person name="Pangilinan J."/>
            <person name="Lipzen A."/>
            <person name="Riley R."/>
            <person name="Andreopoulos W."/>
            <person name="He G."/>
            <person name="Johnson J."/>
            <person name="Barry K.W."/>
            <person name="Grigoriev I.V."/>
            <person name="Nagy L."/>
            <person name="Hibbett D."/>
            <person name="Henrissat B."/>
            <person name="Matheny P.B."/>
            <person name="Labbe J."/>
            <person name="Martin F."/>
        </authorList>
    </citation>
    <scope>NUCLEOTIDE SEQUENCE</scope>
    <source>
        <strain evidence="1">FP105234-sp</strain>
    </source>
</reference>
<keyword evidence="1" id="KW-0223">Dioxygenase</keyword>
<keyword evidence="1" id="KW-0560">Oxidoreductase</keyword>
<proteinExistence type="predicted"/>
<gene>
    <name evidence="1" type="ORF">FA95DRAFT_1583476</name>
</gene>
<evidence type="ECO:0000313" key="2">
    <source>
        <dbReference type="Proteomes" id="UP000814033"/>
    </source>
</evidence>
<dbReference type="EMBL" id="MU275959">
    <property type="protein sequence ID" value="KAI0045181.1"/>
    <property type="molecule type" value="Genomic_DNA"/>
</dbReference>
<sequence>MAPSVSEIAVETKDTLLDRVASLKIHAEAEKPAVDSKTGAADPGPSYPFYLPYWDKDERWPPLEVFEHTDPGLRADPSKPRLLTADVVRRDLTPYIGTELENVQLSQLSKEGLDEVALFVAERKLVVLRNQDFKDLSPERQIEIASHFGPIHRHPTSGNVKGYPEFHIVYRDASHNRFREYIGGDRANLTSWHSDVSYEKQPPGTTLFWILDQPPLGGDTIFSSQVEAYNRLSDAFKKRLEGLTAVHSAVAQAEYSRKRDGPVRREAIETEQPLVRVHPVTGEKALYVNQGFTRRIVGFKDEESEYLLKFLYDHISKGADFHVRANYAPGTLVLWDNRVTVHSATQDFSNASRRHAIRLTPQAELPIAATA</sequence>
<organism evidence="1 2">
    <name type="scientific">Auriscalpium vulgare</name>
    <dbReference type="NCBI Taxonomy" id="40419"/>
    <lineage>
        <taxon>Eukaryota</taxon>
        <taxon>Fungi</taxon>
        <taxon>Dikarya</taxon>
        <taxon>Basidiomycota</taxon>
        <taxon>Agaricomycotina</taxon>
        <taxon>Agaricomycetes</taxon>
        <taxon>Russulales</taxon>
        <taxon>Auriscalpiaceae</taxon>
        <taxon>Auriscalpium</taxon>
    </lineage>
</organism>
<accession>A0ACB8RNF3</accession>
<reference evidence="1" key="2">
    <citation type="journal article" date="2022" name="New Phytol.">
        <title>Evolutionary transition to the ectomycorrhizal habit in the genomes of a hyperdiverse lineage of mushroom-forming fungi.</title>
        <authorList>
            <person name="Looney B."/>
            <person name="Miyauchi S."/>
            <person name="Morin E."/>
            <person name="Drula E."/>
            <person name="Courty P.E."/>
            <person name="Kohler A."/>
            <person name="Kuo A."/>
            <person name="LaButti K."/>
            <person name="Pangilinan J."/>
            <person name="Lipzen A."/>
            <person name="Riley R."/>
            <person name="Andreopoulos W."/>
            <person name="He G."/>
            <person name="Johnson J."/>
            <person name="Nolan M."/>
            <person name="Tritt A."/>
            <person name="Barry K.W."/>
            <person name="Grigoriev I.V."/>
            <person name="Nagy L.G."/>
            <person name="Hibbett D."/>
            <person name="Henrissat B."/>
            <person name="Matheny P.B."/>
            <person name="Labbe J."/>
            <person name="Martin F.M."/>
        </authorList>
    </citation>
    <scope>NUCLEOTIDE SEQUENCE</scope>
    <source>
        <strain evidence="1">FP105234-sp</strain>
    </source>
</reference>
<name>A0ACB8RNF3_9AGAM</name>
<evidence type="ECO:0000313" key="1">
    <source>
        <dbReference type="EMBL" id="KAI0045181.1"/>
    </source>
</evidence>
<keyword evidence="2" id="KW-1185">Reference proteome</keyword>